<feature type="transmembrane region" description="Helical" evidence="1">
    <location>
        <begin position="89"/>
        <end position="107"/>
    </location>
</feature>
<dbReference type="AlphaFoldDB" id="A0AAW8EUM3"/>
<accession>A0AAW8EUM3</accession>
<dbReference type="RefSeq" id="WP_307294943.1">
    <property type="nucleotide sequence ID" value="NZ_JAUSXV010000001.1"/>
</dbReference>
<reference evidence="2 3" key="1">
    <citation type="submission" date="2023-07" db="EMBL/GenBank/DDBJ databases">
        <title>Comparative genomics of wheat-associated soil bacteria to identify genetic determinants of phenazine resistance.</title>
        <authorList>
            <person name="Mouncey N."/>
        </authorList>
    </citation>
    <scope>NUCLEOTIDE SEQUENCE [LARGE SCALE GENOMIC DNA]</scope>
    <source>
        <strain evidence="2 3">W4I9-1</strain>
    </source>
</reference>
<dbReference type="EMBL" id="JAUSXV010000001">
    <property type="protein sequence ID" value="MDQ0647201.1"/>
    <property type="molecule type" value="Genomic_DNA"/>
</dbReference>
<keyword evidence="1" id="KW-1133">Transmembrane helix</keyword>
<dbReference type="NCBIfam" id="NF038403">
    <property type="entry name" value="perm_prefix_1"/>
    <property type="match status" value="1"/>
</dbReference>
<keyword evidence="3" id="KW-1185">Reference proteome</keyword>
<dbReference type="Proteomes" id="UP001244427">
    <property type="component" value="Unassembled WGS sequence"/>
</dbReference>
<feature type="transmembrane region" description="Helical" evidence="1">
    <location>
        <begin position="119"/>
        <end position="145"/>
    </location>
</feature>
<feature type="transmembrane region" description="Helical" evidence="1">
    <location>
        <begin position="240"/>
        <end position="262"/>
    </location>
</feature>
<keyword evidence="1" id="KW-0472">Membrane</keyword>
<protein>
    <submittedName>
        <fullName evidence="2">Uncharacterized protein</fullName>
    </submittedName>
</protein>
<gene>
    <name evidence="2" type="ORF">QFZ53_001397</name>
</gene>
<keyword evidence="1" id="KW-0812">Transmembrane</keyword>
<evidence type="ECO:0000313" key="3">
    <source>
        <dbReference type="Proteomes" id="UP001244427"/>
    </source>
</evidence>
<comment type="caution">
    <text evidence="2">The sequence shown here is derived from an EMBL/GenBank/DDBJ whole genome shotgun (WGS) entry which is preliminary data.</text>
</comment>
<feature type="transmembrane region" description="Helical" evidence="1">
    <location>
        <begin position="175"/>
        <end position="191"/>
    </location>
</feature>
<evidence type="ECO:0000313" key="2">
    <source>
        <dbReference type="EMBL" id="MDQ0647201.1"/>
    </source>
</evidence>
<feature type="transmembrane region" description="Helical" evidence="1">
    <location>
        <begin position="211"/>
        <end position="233"/>
    </location>
</feature>
<dbReference type="Pfam" id="PF22564">
    <property type="entry name" value="HAAS"/>
    <property type="match status" value="1"/>
</dbReference>
<sequence length="329" mass="34856">MTTTATLTERYIAATVRSLKPDAQDDVRAELEASIADAIEARLEAGESPTDAERAVLAELGDPGILAAGYADRPLHLIGPRFYLTWWRLLKLLLIIVPVCVLGGAALGQTIAGAPVGEIIASAIVATGGAIIHICFWTTLVFVVLERTGSSTSIDEWDVDQLLEITENGAGRNELIASLVFLGIAVGAVLWDRFRGFIPGEALPILNPDLWPWGMGLLLLLVAAEAVFAIIIFRRGGWTVGAAVVNTVLALAFLAWVLVLLLRGELVNPDFLAHVVTAGGDGFAAGDAEASGEGGIIRILAVVLGFGVAAGVVWDIVDGWIKTVRRRRP</sequence>
<evidence type="ECO:0000256" key="1">
    <source>
        <dbReference type="SAM" id="Phobius"/>
    </source>
</evidence>
<organism evidence="2 3">
    <name type="scientific">Microbacterium natoriense</name>
    <dbReference type="NCBI Taxonomy" id="284570"/>
    <lineage>
        <taxon>Bacteria</taxon>
        <taxon>Bacillati</taxon>
        <taxon>Actinomycetota</taxon>
        <taxon>Actinomycetes</taxon>
        <taxon>Micrococcales</taxon>
        <taxon>Microbacteriaceae</taxon>
        <taxon>Microbacterium</taxon>
    </lineage>
</organism>
<name>A0AAW8EUM3_9MICO</name>
<feature type="transmembrane region" description="Helical" evidence="1">
    <location>
        <begin position="296"/>
        <end position="317"/>
    </location>
</feature>
<dbReference type="InterPro" id="IPR047928">
    <property type="entry name" value="Perm_prefix_1"/>
</dbReference>
<proteinExistence type="predicted"/>